<reference evidence="18 19" key="1">
    <citation type="submission" date="2022-02" db="EMBL/GenBank/DDBJ databases">
        <title>Mesosutterella porci, a novel member of the family Sutterellaceae from pig feces.</title>
        <authorList>
            <person name="Wylensek D."/>
            <person name="Clavel T."/>
        </authorList>
    </citation>
    <scope>NUCLEOTIDE SEQUENCE [LARGE SCALE GENOMIC DNA]</scope>
    <source>
        <strain evidence="19">oilRF-744-wt-GAM-9</strain>
    </source>
</reference>
<evidence type="ECO:0000259" key="17">
    <source>
        <dbReference type="PROSITE" id="PS50975"/>
    </source>
</evidence>
<dbReference type="PIRSF" id="PIRSF039102">
    <property type="entry name" value="Ddl/VanB"/>
    <property type="match status" value="1"/>
</dbReference>
<dbReference type="Pfam" id="PF01820">
    <property type="entry name" value="Dala_Dala_lig_N"/>
    <property type="match status" value="1"/>
</dbReference>
<keyword evidence="13 15" id="KW-0961">Cell wall biogenesis/degradation</keyword>
<dbReference type="EC" id="6.3.2.4" evidence="6 15"/>
<feature type="domain" description="ATP-grasp" evidence="17">
    <location>
        <begin position="106"/>
        <end position="306"/>
    </location>
</feature>
<evidence type="ECO:0000256" key="15">
    <source>
        <dbReference type="HAMAP-Rule" id="MF_00047"/>
    </source>
</evidence>
<accession>A0ABS9MSP8</accession>
<evidence type="ECO:0000256" key="7">
    <source>
        <dbReference type="ARBA" id="ARBA00022490"/>
    </source>
</evidence>
<proteinExistence type="inferred from homology"/>
<comment type="cofactor">
    <cofactor evidence="2">
        <name>Mg(2+)</name>
        <dbReference type="ChEBI" id="CHEBI:18420"/>
    </cofactor>
</comment>
<evidence type="ECO:0000256" key="1">
    <source>
        <dbReference type="ARBA" id="ARBA00001936"/>
    </source>
</evidence>
<evidence type="ECO:0000256" key="3">
    <source>
        <dbReference type="ARBA" id="ARBA00003921"/>
    </source>
</evidence>
<dbReference type="PROSITE" id="PS00844">
    <property type="entry name" value="DALA_DALA_LIGASE_2"/>
    <property type="match status" value="1"/>
</dbReference>
<dbReference type="PROSITE" id="PS00843">
    <property type="entry name" value="DALA_DALA_LIGASE_1"/>
    <property type="match status" value="1"/>
</dbReference>
<evidence type="ECO:0000256" key="6">
    <source>
        <dbReference type="ARBA" id="ARBA00012216"/>
    </source>
</evidence>
<keyword evidence="12 15" id="KW-0573">Peptidoglycan synthesis</keyword>
<sequence length="311" mass="32978">MIDAASLGRVAVLMGGRSSEREVSLSSGQGVLEALRSCGVDARAFDPGRQSLGELESGGFDRAFNMLHGLGGEDGTIQGVLEWLRIPYTGSGVLASALAIDKDATCRLWHGEGLPVPDGVRTNDPREAASIIARLGASLIVKPDHDGSSFGVVKLKRADEASLAKAIRESCGGHDSVRVERLIHGREFTAAVLGEGGSARMLPIVEIIAPGGDYNSVNKYQGSEVKYACPAGLPENTAQAIERDVLRAYRVIGARGWGRIDFMMEEGAWRLLEINTNPGMTPHSLVPMAARAAGISYEELVMQVAAAARLD</sequence>
<keyword evidence="10 16" id="KW-0067">ATP-binding</keyword>
<gene>
    <name evidence="15" type="primary">ddl</name>
    <name evidence="18" type="ORF">MAF45_07380</name>
</gene>
<comment type="function">
    <text evidence="3 15">Cell wall formation.</text>
</comment>
<comment type="cofactor">
    <cofactor evidence="1">
        <name>Mn(2+)</name>
        <dbReference type="ChEBI" id="CHEBI:29035"/>
    </cofactor>
</comment>
<evidence type="ECO:0000256" key="4">
    <source>
        <dbReference type="ARBA" id="ARBA00004496"/>
    </source>
</evidence>
<dbReference type="InterPro" id="IPR000291">
    <property type="entry name" value="D-Ala_lig_Van_CS"/>
</dbReference>
<dbReference type="NCBIfam" id="TIGR01205">
    <property type="entry name" value="D_ala_D_alaTIGR"/>
    <property type="match status" value="1"/>
</dbReference>
<comment type="caution">
    <text evidence="18">The sequence shown here is derived from an EMBL/GenBank/DDBJ whole genome shotgun (WGS) entry which is preliminary data.</text>
</comment>
<dbReference type="InterPro" id="IPR013815">
    <property type="entry name" value="ATP_grasp_subdomain_1"/>
</dbReference>
<keyword evidence="7 15" id="KW-0963">Cytoplasm</keyword>
<comment type="catalytic activity">
    <reaction evidence="14 15">
        <text>2 D-alanine + ATP = D-alanyl-D-alanine + ADP + phosphate + H(+)</text>
        <dbReference type="Rhea" id="RHEA:11224"/>
        <dbReference type="ChEBI" id="CHEBI:15378"/>
        <dbReference type="ChEBI" id="CHEBI:30616"/>
        <dbReference type="ChEBI" id="CHEBI:43474"/>
        <dbReference type="ChEBI" id="CHEBI:57416"/>
        <dbReference type="ChEBI" id="CHEBI:57822"/>
        <dbReference type="ChEBI" id="CHEBI:456216"/>
        <dbReference type="EC" id="6.3.2.4"/>
    </reaction>
</comment>
<comment type="subcellular location">
    <subcellularLocation>
        <location evidence="4 15">Cytoplasm</location>
    </subcellularLocation>
</comment>
<organism evidence="18 19">
    <name type="scientific">Mesosutterella porci</name>
    <dbReference type="NCBI Taxonomy" id="2915351"/>
    <lineage>
        <taxon>Bacteria</taxon>
        <taxon>Pseudomonadati</taxon>
        <taxon>Pseudomonadota</taxon>
        <taxon>Betaproteobacteria</taxon>
        <taxon>Burkholderiales</taxon>
        <taxon>Sutterellaceae</taxon>
        <taxon>Mesosutterella</taxon>
    </lineage>
</organism>
<dbReference type="InterPro" id="IPR011761">
    <property type="entry name" value="ATP-grasp"/>
</dbReference>
<keyword evidence="8 15" id="KW-0436">Ligase</keyword>
<dbReference type="SUPFAM" id="SSF52440">
    <property type="entry name" value="PreATP-grasp domain"/>
    <property type="match status" value="1"/>
</dbReference>
<dbReference type="PROSITE" id="PS50975">
    <property type="entry name" value="ATP_GRASP"/>
    <property type="match status" value="1"/>
</dbReference>
<evidence type="ECO:0000256" key="2">
    <source>
        <dbReference type="ARBA" id="ARBA00001946"/>
    </source>
</evidence>
<dbReference type="SUPFAM" id="SSF56059">
    <property type="entry name" value="Glutathione synthetase ATP-binding domain-like"/>
    <property type="match status" value="1"/>
</dbReference>
<evidence type="ECO:0000256" key="16">
    <source>
        <dbReference type="PROSITE-ProRule" id="PRU00409"/>
    </source>
</evidence>
<dbReference type="Gene3D" id="3.40.50.20">
    <property type="match status" value="1"/>
</dbReference>
<keyword evidence="11 15" id="KW-0133">Cell shape</keyword>
<dbReference type="PANTHER" id="PTHR23132:SF23">
    <property type="entry name" value="D-ALANINE--D-ALANINE LIGASE B"/>
    <property type="match status" value="1"/>
</dbReference>
<dbReference type="HAMAP" id="MF_00047">
    <property type="entry name" value="Dala_Dala_lig"/>
    <property type="match status" value="1"/>
</dbReference>
<dbReference type="Pfam" id="PF07478">
    <property type="entry name" value="Dala_Dala_lig_C"/>
    <property type="match status" value="1"/>
</dbReference>
<dbReference type="Gene3D" id="3.30.1490.20">
    <property type="entry name" value="ATP-grasp fold, A domain"/>
    <property type="match status" value="1"/>
</dbReference>
<dbReference type="InterPro" id="IPR016185">
    <property type="entry name" value="PreATP-grasp_dom_sf"/>
</dbReference>
<evidence type="ECO:0000256" key="10">
    <source>
        <dbReference type="ARBA" id="ARBA00022840"/>
    </source>
</evidence>
<evidence type="ECO:0000256" key="5">
    <source>
        <dbReference type="ARBA" id="ARBA00010871"/>
    </source>
</evidence>
<protein>
    <recommendedName>
        <fullName evidence="6 15">D-alanine--D-alanine ligase</fullName>
        <ecNumber evidence="6 15">6.3.2.4</ecNumber>
    </recommendedName>
    <alternativeName>
        <fullName evidence="15">D-Ala-D-Ala ligase</fullName>
    </alternativeName>
    <alternativeName>
        <fullName evidence="15">D-alanylalanine synthetase</fullName>
    </alternativeName>
</protein>
<keyword evidence="19" id="KW-1185">Reference proteome</keyword>
<comment type="pathway">
    <text evidence="15">Cell wall biogenesis; peptidoglycan biosynthesis.</text>
</comment>
<evidence type="ECO:0000256" key="13">
    <source>
        <dbReference type="ARBA" id="ARBA00023316"/>
    </source>
</evidence>
<evidence type="ECO:0000256" key="11">
    <source>
        <dbReference type="ARBA" id="ARBA00022960"/>
    </source>
</evidence>
<dbReference type="GO" id="GO:0016874">
    <property type="term" value="F:ligase activity"/>
    <property type="evidence" value="ECO:0007669"/>
    <property type="project" value="UniProtKB-KW"/>
</dbReference>
<dbReference type="InterPro" id="IPR011095">
    <property type="entry name" value="Dala_Dala_lig_C"/>
</dbReference>
<dbReference type="NCBIfam" id="NF002378">
    <property type="entry name" value="PRK01372.1"/>
    <property type="match status" value="1"/>
</dbReference>
<keyword evidence="9 16" id="KW-0547">Nucleotide-binding</keyword>
<evidence type="ECO:0000313" key="19">
    <source>
        <dbReference type="Proteomes" id="UP001297600"/>
    </source>
</evidence>
<evidence type="ECO:0000256" key="8">
    <source>
        <dbReference type="ARBA" id="ARBA00022598"/>
    </source>
</evidence>
<name>A0ABS9MSP8_9BURK</name>
<evidence type="ECO:0000256" key="9">
    <source>
        <dbReference type="ARBA" id="ARBA00022741"/>
    </source>
</evidence>
<dbReference type="RefSeq" id="WP_237978992.1">
    <property type="nucleotide sequence ID" value="NZ_JAKNCT010000008.1"/>
</dbReference>
<dbReference type="Proteomes" id="UP001297600">
    <property type="component" value="Unassembled WGS sequence"/>
</dbReference>
<dbReference type="InterPro" id="IPR011127">
    <property type="entry name" value="Dala_Dala_lig_N"/>
</dbReference>
<dbReference type="EMBL" id="JAKNCT010000008">
    <property type="protein sequence ID" value="MCG5031260.1"/>
    <property type="molecule type" value="Genomic_DNA"/>
</dbReference>
<comment type="similarity">
    <text evidence="5 15">Belongs to the D-alanine--D-alanine ligase family.</text>
</comment>
<dbReference type="InterPro" id="IPR005905">
    <property type="entry name" value="D_ala_D_ala"/>
</dbReference>
<evidence type="ECO:0000313" key="18">
    <source>
        <dbReference type="EMBL" id="MCG5031260.1"/>
    </source>
</evidence>
<dbReference type="PANTHER" id="PTHR23132">
    <property type="entry name" value="D-ALANINE--D-ALANINE LIGASE"/>
    <property type="match status" value="1"/>
</dbReference>
<dbReference type="Gene3D" id="3.30.470.20">
    <property type="entry name" value="ATP-grasp fold, B domain"/>
    <property type="match status" value="1"/>
</dbReference>
<evidence type="ECO:0000256" key="14">
    <source>
        <dbReference type="ARBA" id="ARBA00047614"/>
    </source>
</evidence>
<evidence type="ECO:0000256" key="12">
    <source>
        <dbReference type="ARBA" id="ARBA00022984"/>
    </source>
</evidence>